<dbReference type="PANTHER" id="PTHR30273">
    <property type="entry name" value="PERIPLASMIC SIGNAL SENSOR AND SIGMA FACTOR ACTIVATOR FECR-RELATED"/>
    <property type="match status" value="1"/>
</dbReference>
<dbReference type="Proteomes" id="UP000245489">
    <property type="component" value="Unassembled WGS sequence"/>
</dbReference>
<keyword evidence="1" id="KW-0812">Transmembrane</keyword>
<dbReference type="Gene3D" id="3.55.50.30">
    <property type="match status" value="1"/>
</dbReference>
<feature type="domain" description="FecR protein" evidence="2">
    <location>
        <begin position="118"/>
        <end position="214"/>
    </location>
</feature>
<dbReference type="PANTHER" id="PTHR30273:SF2">
    <property type="entry name" value="PROTEIN FECR"/>
    <property type="match status" value="1"/>
</dbReference>
<reference evidence="4 5" key="1">
    <citation type="submission" date="2018-05" db="EMBL/GenBank/DDBJ databases">
        <title>Genomic Encyclopedia of Archaeal and Bacterial Type Strains, Phase II (KMG-II): from individual species to whole genera.</title>
        <authorList>
            <person name="Goeker M."/>
        </authorList>
    </citation>
    <scope>NUCLEOTIDE SEQUENCE [LARGE SCALE GENOMIC DNA]</scope>
    <source>
        <strain evidence="4 5">DSM 22214</strain>
    </source>
</reference>
<dbReference type="Pfam" id="PF04773">
    <property type="entry name" value="FecR"/>
    <property type="match status" value="1"/>
</dbReference>
<dbReference type="PIRSF" id="PIRSF018266">
    <property type="entry name" value="FecR"/>
    <property type="match status" value="1"/>
</dbReference>
<dbReference type="RefSeq" id="WP_109741934.1">
    <property type="nucleotide sequence ID" value="NZ_QGGO01000005.1"/>
</dbReference>
<dbReference type="InterPro" id="IPR012373">
    <property type="entry name" value="Ferrdict_sens_TM"/>
</dbReference>
<sequence>MDKSVNKNILFESFSGRATPLQKKLIEQWLLEPQNREQYYEWLDEWENQFIQILPNTEDALQKSLQKIAQNEAYLTPISVEPTPNFFQHNFRWLAAAAVVLLISFGVFIARDYIFYKRYQTAFGEIQKIQLPDGSQVSLNANSALKVARFGFGTKTREVFLTGEASFSVKHTIDNQRFTVKTDKNFEVEVLGTEFNVYARQKEAKVVLNKGKVQLNYLVGKATKQLTMKPGDLVTFNPIGQAKVQQIAQPQNYSAWQEHRFVFEQTPLKEVATMIYENFGVKIEFRDEALSQRTISGTFHAENADELLQVISELLEINFNRQDNNVTFFE</sequence>
<evidence type="ECO:0000259" key="2">
    <source>
        <dbReference type="Pfam" id="PF04773"/>
    </source>
</evidence>
<evidence type="ECO:0000313" key="4">
    <source>
        <dbReference type="EMBL" id="PWK27760.1"/>
    </source>
</evidence>
<dbReference type="Pfam" id="PF16344">
    <property type="entry name" value="FecR_C"/>
    <property type="match status" value="1"/>
</dbReference>
<dbReference type="AlphaFoldDB" id="A0A316EC93"/>
<keyword evidence="1" id="KW-0472">Membrane</keyword>
<comment type="caution">
    <text evidence="4">The sequence shown here is derived from an EMBL/GenBank/DDBJ whole genome shotgun (WGS) entry which is preliminary data.</text>
</comment>
<dbReference type="Gene3D" id="2.60.120.1440">
    <property type="match status" value="1"/>
</dbReference>
<proteinExistence type="predicted"/>
<dbReference type="EMBL" id="QGGO01000005">
    <property type="protein sequence ID" value="PWK27760.1"/>
    <property type="molecule type" value="Genomic_DNA"/>
</dbReference>
<feature type="transmembrane region" description="Helical" evidence="1">
    <location>
        <begin position="91"/>
        <end position="110"/>
    </location>
</feature>
<gene>
    <name evidence="4" type="ORF">LV89_01167</name>
</gene>
<accession>A0A316EC93</accession>
<dbReference type="InterPro" id="IPR032508">
    <property type="entry name" value="FecR_C"/>
</dbReference>
<organism evidence="4 5">
    <name type="scientific">Arcicella aurantiaca</name>
    <dbReference type="NCBI Taxonomy" id="591202"/>
    <lineage>
        <taxon>Bacteria</taxon>
        <taxon>Pseudomonadati</taxon>
        <taxon>Bacteroidota</taxon>
        <taxon>Cytophagia</taxon>
        <taxon>Cytophagales</taxon>
        <taxon>Flectobacillaceae</taxon>
        <taxon>Arcicella</taxon>
    </lineage>
</organism>
<evidence type="ECO:0000259" key="3">
    <source>
        <dbReference type="Pfam" id="PF16344"/>
    </source>
</evidence>
<feature type="domain" description="Protein FecR C-terminal" evidence="3">
    <location>
        <begin position="260"/>
        <end position="327"/>
    </location>
</feature>
<keyword evidence="1" id="KW-1133">Transmembrane helix</keyword>
<keyword evidence="5" id="KW-1185">Reference proteome</keyword>
<name>A0A316EC93_9BACT</name>
<dbReference type="OrthoDB" id="1523489at2"/>
<dbReference type="GO" id="GO:0016989">
    <property type="term" value="F:sigma factor antagonist activity"/>
    <property type="evidence" value="ECO:0007669"/>
    <property type="project" value="TreeGrafter"/>
</dbReference>
<protein>
    <submittedName>
        <fullName evidence="4">FecR family protein</fullName>
    </submittedName>
</protein>
<evidence type="ECO:0000256" key="1">
    <source>
        <dbReference type="SAM" id="Phobius"/>
    </source>
</evidence>
<dbReference type="InterPro" id="IPR006860">
    <property type="entry name" value="FecR"/>
</dbReference>
<evidence type="ECO:0000313" key="5">
    <source>
        <dbReference type="Proteomes" id="UP000245489"/>
    </source>
</evidence>